<keyword evidence="8 13" id="KW-0067">ATP-binding</keyword>
<dbReference type="InterPro" id="IPR033379">
    <property type="entry name" value="Acid_Pase_AS"/>
</dbReference>
<dbReference type="Gene3D" id="3.40.50.1240">
    <property type="entry name" value="Phosphoglycerate mutase-like"/>
    <property type="match status" value="1"/>
</dbReference>
<evidence type="ECO:0000256" key="11">
    <source>
        <dbReference type="ARBA" id="ARBA00055071"/>
    </source>
</evidence>
<organism evidence="16 17">
    <name type="scientific">Anopheles stephensi</name>
    <name type="common">Indo-Pakistan malaria mosquito</name>
    <dbReference type="NCBI Taxonomy" id="30069"/>
    <lineage>
        <taxon>Eukaryota</taxon>
        <taxon>Metazoa</taxon>
        <taxon>Ecdysozoa</taxon>
        <taxon>Arthropoda</taxon>
        <taxon>Hexapoda</taxon>
        <taxon>Insecta</taxon>
        <taxon>Pterygota</taxon>
        <taxon>Neoptera</taxon>
        <taxon>Endopterygota</taxon>
        <taxon>Diptera</taxon>
        <taxon>Nematocera</taxon>
        <taxon>Culicoidea</taxon>
        <taxon>Culicidae</taxon>
        <taxon>Anophelinae</taxon>
        <taxon>Anopheles</taxon>
    </lineage>
</organism>
<feature type="region of interest" description="Disordered" evidence="14">
    <location>
        <begin position="1296"/>
        <end position="1326"/>
    </location>
</feature>
<evidence type="ECO:0000256" key="1">
    <source>
        <dbReference type="ARBA" id="ARBA00004514"/>
    </source>
</evidence>
<feature type="region of interest" description="Disordered" evidence="14">
    <location>
        <begin position="993"/>
        <end position="1053"/>
    </location>
</feature>
<keyword evidence="5 13" id="KW-0808">Transferase</keyword>
<feature type="region of interest" description="Disordered" evidence="14">
    <location>
        <begin position="1105"/>
        <end position="1156"/>
    </location>
</feature>
<feature type="compositionally biased region" description="Acidic residues" evidence="14">
    <location>
        <begin position="83"/>
        <end position="114"/>
    </location>
</feature>
<keyword evidence="6 13" id="KW-0547">Nucleotide-binding</keyword>
<dbReference type="Pfam" id="PF18086">
    <property type="entry name" value="PPIP5K2_N"/>
    <property type="match status" value="1"/>
</dbReference>
<dbReference type="PANTHER" id="PTHR12750">
    <property type="entry name" value="DIPHOSPHOINOSITOL PENTAKISPHOSPHATE KINASE"/>
    <property type="match status" value="1"/>
</dbReference>
<feature type="compositionally biased region" description="Low complexity" evidence="14">
    <location>
        <begin position="1110"/>
        <end position="1130"/>
    </location>
</feature>
<reference evidence="16" key="2">
    <citation type="submission" date="2020-05" db="UniProtKB">
        <authorList>
            <consortium name="EnsemblMetazoa"/>
        </authorList>
    </citation>
    <scope>IDENTIFICATION</scope>
    <source>
        <strain evidence="16">Indian</strain>
    </source>
</reference>
<dbReference type="GO" id="GO:0052723">
    <property type="term" value="F:inositol hexakisphosphate 1-kinase activity"/>
    <property type="evidence" value="ECO:0007669"/>
    <property type="project" value="RHEA"/>
</dbReference>
<feature type="compositionally biased region" description="Polar residues" evidence="14">
    <location>
        <begin position="1635"/>
        <end position="1645"/>
    </location>
</feature>
<evidence type="ECO:0000256" key="14">
    <source>
        <dbReference type="SAM" id="MobiDB-lite"/>
    </source>
</evidence>
<dbReference type="CDD" id="cd07061">
    <property type="entry name" value="HP_HAP_like"/>
    <property type="match status" value="1"/>
</dbReference>
<keyword evidence="17" id="KW-1185">Reference proteome</keyword>
<evidence type="ECO:0000256" key="2">
    <source>
        <dbReference type="ARBA" id="ARBA00005609"/>
    </source>
</evidence>
<evidence type="ECO:0000256" key="10">
    <source>
        <dbReference type="ARBA" id="ARBA00034629"/>
    </source>
</evidence>
<name>A0A182YQ32_ANOST</name>
<dbReference type="VEuPathDB" id="VectorBase:ASTE007692"/>
<dbReference type="Proteomes" id="UP000076408">
    <property type="component" value="Unassembled WGS sequence"/>
</dbReference>
<feature type="region of interest" description="Disordered" evidence="14">
    <location>
        <begin position="1626"/>
        <end position="1653"/>
    </location>
</feature>
<comment type="function">
    <text evidence="11">Bifunctional inositol kinase that acts in concert with the IP6K kinases to synthesize the diphosphate group-containing inositol pyrophosphates diphosphoinositol pentakisphosphate, PP-InsP5, and bis-diphosphoinositol tetrakisphosphate, (PP)2-InsP4. PP-InsP5 and (PP)2-InsP4, also respectively called InsP7 and InsP8, may regulate a variety of cellular processes, including apoptosis, vesicle trafficking, cytoskeletal dynamics, and exocytosis. Phosphorylates inositol hexakisphosphate (InsP6) at position 1 to produce PP-InsP5 which is in turn phosphorylated by IP6Ks to produce (PP)2-InsP4. Alternatively, phosphorylates PP-InsP5 at position 1, produced by IP6Ks from InsP6, to produce (PP)2-InsP4.</text>
</comment>
<keyword evidence="4 13" id="KW-0963">Cytoplasm</keyword>
<evidence type="ECO:0000256" key="9">
    <source>
        <dbReference type="ARBA" id="ARBA00033696"/>
    </source>
</evidence>
<dbReference type="GO" id="GO:0006020">
    <property type="term" value="P:inositol metabolic process"/>
    <property type="evidence" value="ECO:0007669"/>
    <property type="project" value="TreeGrafter"/>
</dbReference>
<evidence type="ECO:0000256" key="3">
    <source>
        <dbReference type="ARBA" id="ARBA00012893"/>
    </source>
</evidence>
<dbReference type="FunFam" id="3.40.50.11950:FF:000003">
    <property type="entry name" value="Inositol hexakisphosphate and diphosphoinositol-pentakisphosphate kinase"/>
    <property type="match status" value="1"/>
</dbReference>
<comment type="similarity">
    <text evidence="2 13">Belongs to the histidine acid phosphatase family. VIP1 subfamily.</text>
</comment>
<dbReference type="VEuPathDB" id="VectorBase:ASTE007693"/>
<dbReference type="PROSITE" id="PS00616">
    <property type="entry name" value="HIS_ACID_PHOSPHAT_1"/>
    <property type="match status" value="1"/>
</dbReference>
<evidence type="ECO:0000259" key="15">
    <source>
        <dbReference type="Pfam" id="PF18086"/>
    </source>
</evidence>
<dbReference type="GO" id="GO:0016791">
    <property type="term" value="F:phosphatase activity"/>
    <property type="evidence" value="ECO:0007669"/>
    <property type="project" value="UniProtKB-ARBA"/>
</dbReference>
<feature type="region of interest" description="Disordered" evidence="14">
    <location>
        <begin position="1071"/>
        <end position="1090"/>
    </location>
</feature>
<dbReference type="EC" id="2.7.4.24" evidence="3 13"/>
<dbReference type="GO" id="GO:0033857">
    <property type="term" value="F:5-diphosphoinositol pentakisphosphate 1-kinase activity"/>
    <property type="evidence" value="ECO:0007669"/>
    <property type="project" value="TreeGrafter"/>
</dbReference>
<evidence type="ECO:0000256" key="5">
    <source>
        <dbReference type="ARBA" id="ARBA00022679"/>
    </source>
</evidence>
<feature type="region of interest" description="Disordered" evidence="14">
    <location>
        <begin position="1585"/>
        <end position="1613"/>
    </location>
</feature>
<evidence type="ECO:0000256" key="12">
    <source>
        <dbReference type="ARBA" id="ARBA00071668"/>
    </source>
</evidence>
<dbReference type="STRING" id="30069.A0A182YQ32"/>
<dbReference type="GO" id="GO:0032958">
    <property type="term" value="P:inositol phosphate biosynthetic process"/>
    <property type="evidence" value="ECO:0007669"/>
    <property type="project" value="TreeGrafter"/>
</dbReference>
<dbReference type="InterPro" id="IPR000560">
    <property type="entry name" value="His_Pase_clade-2"/>
</dbReference>
<reference evidence="17" key="1">
    <citation type="journal article" date="2014" name="Genome Biol.">
        <title>Genome analysis of a major urban malaria vector mosquito, Anopheles stephensi.</title>
        <authorList>
            <person name="Jiang X."/>
            <person name="Peery A."/>
            <person name="Hall A.B."/>
            <person name="Sharma A."/>
            <person name="Chen X.G."/>
            <person name="Waterhouse R.M."/>
            <person name="Komissarov A."/>
            <person name="Riehle M.M."/>
            <person name="Shouche Y."/>
            <person name="Sharakhova M.V."/>
            <person name="Lawson D."/>
            <person name="Pakpour N."/>
            <person name="Arensburger P."/>
            <person name="Davidson V.L."/>
            <person name="Eiglmeier K."/>
            <person name="Emrich S."/>
            <person name="George P."/>
            <person name="Kennedy R.C."/>
            <person name="Mane S.P."/>
            <person name="Maslen G."/>
            <person name="Oringanje C."/>
            <person name="Qi Y."/>
            <person name="Settlage R."/>
            <person name="Tojo M."/>
            <person name="Tubio J.M."/>
            <person name="Unger M.F."/>
            <person name="Wang B."/>
            <person name="Vernick K.D."/>
            <person name="Ribeiro J.M."/>
            <person name="James A.A."/>
            <person name="Michel K."/>
            <person name="Riehle M.A."/>
            <person name="Luckhart S."/>
            <person name="Sharakhov I.V."/>
            <person name="Tu Z."/>
        </authorList>
    </citation>
    <scope>NUCLEOTIDE SEQUENCE [LARGE SCALE GENOMIC DNA]</scope>
    <source>
        <strain evidence="17">Indian</strain>
    </source>
</reference>
<dbReference type="InterPro" id="IPR029033">
    <property type="entry name" value="His_PPase_superfam"/>
</dbReference>
<feature type="compositionally biased region" description="Basic and acidic residues" evidence="14">
    <location>
        <begin position="1142"/>
        <end position="1156"/>
    </location>
</feature>
<evidence type="ECO:0000256" key="6">
    <source>
        <dbReference type="ARBA" id="ARBA00022741"/>
    </source>
</evidence>
<dbReference type="InterPro" id="IPR037446">
    <property type="entry name" value="His_Pase_VIP1"/>
</dbReference>
<comment type="catalytic activity">
    <reaction evidence="9">
        <text>5-diphospho-1D-myo-inositol 1,2,3,4,6-pentakisphosphate + ATP + H(+) = 1,5-bis(diphospho)-1D-myo-inositol 2,3,4,6-tetrakisphosphate + ADP</text>
        <dbReference type="Rhea" id="RHEA:10276"/>
        <dbReference type="ChEBI" id="CHEBI:15378"/>
        <dbReference type="ChEBI" id="CHEBI:30616"/>
        <dbReference type="ChEBI" id="CHEBI:58628"/>
        <dbReference type="ChEBI" id="CHEBI:77983"/>
        <dbReference type="ChEBI" id="CHEBI:456216"/>
        <dbReference type="EC" id="2.7.4.24"/>
    </reaction>
    <physiologicalReaction direction="left-to-right" evidence="9">
        <dbReference type="Rhea" id="RHEA:10277"/>
    </physiologicalReaction>
</comment>
<dbReference type="Gene3D" id="3.40.50.11950">
    <property type="match status" value="1"/>
</dbReference>
<dbReference type="FunFam" id="3.30.470.20:FF:000003">
    <property type="entry name" value="Inositol hexakisphosphate and diphosphoinositol-pentakisphosphate kinase"/>
    <property type="match status" value="1"/>
</dbReference>
<dbReference type="GO" id="GO:0005524">
    <property type="term" value="F:ATP binding"/>
    <property type="evidence" value="ECO:0007669"/>
    <property type="project" value="UniProtKB-KW"/>
</dbReference>
<dbReference type="PANTHER" id="PTHR12750:SF9">
    <property type="entry name" value="INOSITOL HEXAKISPHOSPHATE AND DIPHOSPHOINOSITOL-PENTAKISPHOSPHATE KINASE"/>
    <property type="match status" value="1"/>
</dbReference>
<protein>
    <recommendedName>
        <fullName evidence="12 13">Inositol hexakisphosphate and diphosphoinositol-pentakisphosphate kinase</fullName>
        <ecNumber evidence="3 13">2.7.4.24</ecNumber>
    </recommendedName>
</protein>
<dbReference type="Gene3D" id="3.30.470.20">
    <property type="entry name" value="ATP-grasp fold, B domain"/>
    <property type="match status" value="1"/>
</dbReference>
<accession>A0A182YQ32</accession>
<dbReference type="InterPro" id="IPR040557">
    <property type="entry name" value="VIP1_N"/>
</dbReference>
<dbReference type="FunFam" id="3.40.50.11950:FF:000002">
    <property type="entry name" value="Inositol hexakisphosphate and diphosphoinositol-pentakisphosphate kinase"/>
    <property type="match status" value="1"/>
</dbReference>
<dbReference type="Pfam" id="PF00328">
    <property type="entry name" value="His_Phos_2"/>
    <property type="match status" value="1"/>
</dbReference>
<comment type="subcellular location">
    <subcellularLocation>
        <location evidence="1 13">Cytoplasm</location>
        <location evidence="1 13">Cytosol</location>
    </subcellularLocation>
</comment>
<feature type="compositionally biased region" description="Polar residues" evidence="14">
    <location>
        <begin position="1601"/>
        <end position="1613"/>
    </location>
</feature>
<dbReference type="EnsemblMetazoa" id="ASTEI10568-RA">
    <property type="protein sequence ID" value="ASTEI10568-PA"/>
    <property type="gene ID" value="ASTEI10568"/>
</dbReference>
<evidence type="ECO:0000256" key="13">
    <source>
        <dbReference type="RuleBase" id="RU365032"/>
    </source>
</evidence>
<evidence type="ECO:0000256" key="8">
    <source>
        <dbReference type="ARBA" id="ARBA00022840"/>
    </source>
</evidence>
<feature type="region of interest" description="Disordered" evidence="14">
    <location>
        <begin position="559"/>
        <end position="579"/>
    </location>
</feature>
<dbReference type="VEuPathDB" id="VectorBase:ASTEI20_039154"/>
<proteinExistence type="inferred from homology"/>
<evidence type="ECO:0000313" key="17">
    <source>
        <dbReference type="Proteomes" id="UP000076408"/>
    </source>
</evidence>
<evidence type="ECO:0000313" key="16">
    <source>
        <dbReference type="EnsemblMetazoa" id="ASTEI10568-PA"/>
    </source>
</evidence>
<dbReference type="SUPFAM" id="SSF53254">
    <property type="entry name" value="Phosphoglycerate mutase-like"/>
    <property type="match status" value="1"/>
</dbReference>
<feature type="region of interest" description="Disordered" evidence="14">
    <location>
        <begin position="1698"/>
        <end position="1717"/>
    </location>
</feature>
<feature type="domain" description="VIP1 N-terminal" evidence="15">
    <location>
        <begin position="122"/>
        <end position="211"/>
    </location>
</feature>
<keyword evidence="7 13" id="KW-0418">Kinase</keyword>
<comment type="catalytic activity">
    <reaction evidence="10">
        <text>1D-myo-inositol hexakisphosphate + ATP = 1-diphospho-1D-myo-inositol 2,3,4,5,6-pentakisphosphate + ADP</text>
        <dbReference type="Rhea" id="RHEA:37459"/>
        <dbReference type="ChEBI" id="CHEBI:30616"/>
        <dbReference type="ChEBI" id="CHEBI:58130"/>
        <dbReference type="ChEBI" id="CHEBI:74946"/>
        <dbReference type="ChEBI" id="CHEBI:456216"/>
        <dbReference type="EC" id="2.7.4.24"/>
    </reaction>
    <physiologicalReaction direction="left-to-right" evidence="10">
        <dbReference type="Rhea" id="RHEA:37460"/>
    </physiologicalReaction>
</comment>
<evidence type="ECO:0000256" key="4">
    <source>
        <dbReference type="ARBA" id="ARBA00022490"/>
    </source>
</evidence>
<feature type="compositionally biased region" description="Polar residues" evidence="14">
    <location>
        <begin position="1042"/>
        <end position="1052"/>
    </location>
</feature>
<dbReference type="VEuPathDB" id="VectorBase:ASTEI10568"/>
<sequence>MEWSWLRDWWRMAKFRRADRTIPTVQRHRNRGSGGNANAAAFTDGALGGDADGQTEQQLPGDDGEPSVVRPVRFFVDRPDHANDDDDDEQSVVDEEEEVEEGDLDPTDGLDSDDSSTSGKQVVVAVCAMSKKSQSKPMKEILTRLQEFEFIRMVVIGEEIILNEPVDRWPLCDCLISFHSKGFPLEKAIQYAQLRQPYVINNLHMQFDIQDRRRVYAILEKEGIEIPRYAVLDRDSPDPKQHELVESEDHVEVNGIVFNKPFVEKPVSAEDHNIYIYYPTSAGGGSQRLFRKIGSRSSVYSPESRVRKTGSFIYEDFMPTDGTDVKVYTVGPDYAHAEARKSPALDGKVERDSDGKEIRYPVILSNAEKLISRKVCLAFKQTVCGFDLLRANGKSFVCDVNGFSFVKNSNKYYDDCAKILGNMILRELAPQLHIPWSVPFQLDDPPIVPTTFGKMMELRCVTAVIRHGDRTPKQKMKVEVRHQKFFEIFEKYDGYRYGHIKLKRPKQLQEILDIARSLLAEIQTKAADSEIEEKQSKLEQLKSVLEMYGHFSGINRKVQMKYQPKGRPRGSSSDDADAPKEPSLVLILKWGGELTPAGRIQAEELGRIFRCMYPGGQSRQPGVGEGPGAQGLGLLRLHSTFRHDLKIYASDEGRVQMTAAAFAKGLLALEGELTPILVQMVKSANTNGLLDNDCDSSKYQNMAKSRLHELMQIDREFTAEDRAAINPGNAISINLAMNFVKNPVQCCAQVHSLIRSLMAVVAVKRDDPKTRDAVLYHGETWELMGRRWGKIEKDFCTKNKNYDISKIPDIYDCIKYDLQHNQHTLQFDLAEELYISAKYLADIVIPQEYGLTTHEKLTIGQGICTPLLKKIRADLQRNIEELGGEESVNRLNPRYSHGVSSPGRHVRTRLYFTSESHVHSLLTVLRHGGLLNVLTDEQWRRAMEYVSMVSELNYMSQIVIMLYEDPMKDPSSEERFHVELHFSPGVNCCVQKNLPPGPGFRPHSRNDSVTSKNASGDEDTTSRIEEENDTEEENSFSNNSSLHHTPSKTLSRNDTDIDNIAIGAASAVVKERRIRKNKSSSPIPIGSCHTVSGHEAMDLAKRLSEELAVQQQQQQQQQQHHQQHQQQQHHLTGSFGSGATKDIARPHSPDSEPRAHDQELYVSSFSESEDESEPSRYYSALGQHDCELDDSIAAIGQHYLRRSLSYTFSNDADRYNLPAVDSGGWPCGRKMSSSVESPSGGRNHRNMPLMTRSFDELLKDRCYGGHSNCCCRYCWMSPIDRYSLHTKDHDVADTELNARQSRSLSPPPPPCSSGRRLRSNAASHPATLQVPCSSNVIRHDVSDHGRLRIVRYPVRAMTRFASDPSLPLGFGWTEASVNAPDIASPFRSPPGTSLLADHLVAPEPSQQLVFVTLTTPPPDEYDSEPLLRQLFDTTVAAPSGITAMDIQPSFGSTHCRTLLGTGNDGNDEQWLAGPGVGGGGSAGTPNATTVRRQRHSIAGQMSYFKMLGTFSKKMATSTNSLFSTAVISGSSSAPNLRDMIPSTASPSEGFGGVPPIRPLETLHNALSLKQLDAFLERMTIGPLFKTPASSPPPKQLLLTGGTPSSATHPSVGTKSLQSSMVIGGEESFPEGSTVPLAQSTQSSATPPAGTIDERNSHRTAMRDFAPLTSVGPTTGGGGGYVGGGTNTAGLVGPGGGSNNGAGNIAGVQQSKCTEDGM</sequence>
<feature type="region of interest" description="Disordered" evidence="14">
    <location>
        <begin position="24"/>
        <end position="118"/>
    </location>
</feature>
<dbReference type="GO" id="GO:0005829">
    <property type="term" value="C:cytosol"/>
    <property type="evidence" value="ECO:0007669"/>
    <property type="project" value="UniProtKB-SubCell"/>
</dbReference>
<dbReference type="OMA" id="GSHMKER"/>
<evidence type="ECO:0000256" key="7">
    <source>
        <dbReference type="ARBA" id="ARBA00022777"/>
    </source>
</evidence>
<dbReference type="SUPFAM" id="SSF56059">
    <property type="entry name" value="Glutathione synthetase ATP-binding domain-like"/>
    <property type="match status" value="1"/>
</dbReference>